<comment type="subunit">
    <text evidence="13">Component of the TIM23 complex.</text>
</comment>
<dbReference type="AlphaFoldDB" id="B6K4J8"/>
<feature type="compositionally biased region" description="Low complexity" evidence="14">
    <location>
        <begin position="423"/>
        <end position="443"/>
    </location>
</feature>
<dbReference type="PROSITE" id="PS50969">
    <property type="entry name" value="FCP1"/>
    <property type="match status" value="1"/>
</dbReference>
<dbReference type="GO" id="GO:0008320">
    <property type="term" value="F:protein transmembrane transporter activity"/>
    <property type="evidence" value="ECO:0007669"/>
    <property type="project" value="EnsemblFungi"/>
</dbReference>
<dbReference type="VEuPathDB" id="FungiDB:SJAG_03560"/>
<keyword evidence="11 13" id="KW-0496">Mitochondrion</keyword>
<feature type="compositionally biased region" description="Polar residues" evidence="14">
    <location>
        <begin position="24"/>
        <end position="35"/>
    </location>
</feature>
<evidence type="ECO:0000256" key="9">
    <source>
        <dbReference type="ARBA" id="ARBA00022989"/>
    </source>
</evidence>
<dbReference type="FunFam" id="3.40.50.1000:FF:000019">
    <property type="entry name" value="Mitochondrial import inner membrane translocase subunit TIM50"/>
    <property type="match status" value="1"/>
</dbReference>
<keyword evidence="4 13" id="KW-0813">Transport</keyword>
<dbReference type="GO" id="GO:0042802">
    <property type="term" value="F:identical protein binding"/>
    <property type="evidence" value="ECO:0007669"/>
    <property type="project" value="EnsemblFungi"/>
</dbReference>
<evidence type="ECO:0000256" key="13">
    <source>
        <dbReference type="RuleBase" id="RU365079"/>
    </source>
</evidence>
<evidence type="ECO:0000256" key="3">
    <source>
        <dbReference type="ARBA" id="ARBA00020799"/>
    </source>
</evidence>
<evidence type="ECO:0000256" key="1">
    <source>
        <dbReference type="ARBA" id="ARBA00004434"/>
    </source>
</evidence>
<dbReference type="Gene3D" id="3.40.50.1000">
    <property type="entry name" value="HAD superfamily/HAD-like"/>
    <property type="match status" value="1"/>
</dbReference>
<dbReference type="OrthoDB" id="287041at2759"/>
<dbReference type="STRING" id="402676.B6K4J8"/>
<evidence type="ECO:0000313" key="17">
    <source>
        <dbReference type="JaponicusDB" id="SJAG_03560"/>
    </source>
</evidence>
<keyword evidence="8 13" id="KW-0809">Transit peptide</keyword>
<keyword evidence="5 13" id="KW-0812">Transmembrane</keyword>
<comment type="function">
    <text evidence="13">Essential component of the TIM23 complex, a complex that mediates the translocation of transit peptide-containing proteins across the mitochondrial inner membrane.</text>
</comment>
<comment type="subcellular location">
    <subcellularLocation>
        <location evidence="1 13">Mitochondrion inner membrane</location>
        <topology evidence="1 13">Single-pass membrane protein</topology>
    </subcellularLocation>
</comment>
<dbReference type="SUPFAM" id="SSF56784">
    <property type="entry name" value="HAD-like"/>
    <property type="match status" value="1"/>
</dbReference>
<dbReference type="InterPro" id="IPR050365">
    <property type="entry name" value="TIM50"/>
</dbReference>
<dbReference type="JaponicusDB" id="SJAG_03560">
    <property type="gene designation" value="tim50"/>
</dbReference>
<keyword evidence="9 13" id="KW-1133">Transmembrane helix</keyword>
<evidence type="ECO:0000256" key="12">
    <source>
        <dbReference type="ARBA" id="ARBA00023136"/>
    </source>
</evidence>
<keyword evidence="18" id="KW-1185">Reference proteome</keyword>
<keyword evidence="12 13" id="KW-0472">Membrane</keyword>
<comment type="similarity">
    <text evidence="2 13">Belongs to the TIM50 family.</text>
</comment>
<organism evidence="16 18">
    <name type="scientific">Schizosaccharomyces japonicus (strain yFS275 / FY16936)</name>
    <name type="common">Fission yeast</name>
    <dbReference type="NCBI Taxonomy" id="402676"/>
    <lineage>
        <taxon>Eukaryota</taxon>
        <taxon>Fungi</taxon>
        <taxon>Dikarya</taxon>
        <taxon>Ascomycota</taxon>
        <taxon>Taphrinomycotina</taxon>
        <taxon>Schizosaccharomycetes</taxon>
        <taxon>Schizosaccharomycetales</taxon>
        <taxon>Schizosaccharomycetaceae</taxon>
        <taxon>Schizosaccharomyces</taxon>
    </lineage>
</organism>
<dbReference type="HOGENOM" id="CLU_023309_1_0_1"/>
<evidence type="ECO:0000256" key="8">
    <source>
        <dbReference type="ARBA" id="ARBA00022946"/>
    </source>
</evidence>
<evidence type="ECO:0000256" key="10">
    <source>
        <dbReference type="ARBA" id="ARBA00023010"/>
    </source>
</evidence>
<protein>
    <recommendedName>
        <fullName evidence="3 13">Mitochondrial import inner membrane translocase subunit TIM50</fullName>
    </recommendedName>
</protein>
<proteinExistence type="inferred from homology"/>
<dbReference type="SMART" id="SM00577">
    <property type="entry name" value="CPDc"/>
    <property type="match status" value="1"/>
</dbReference>
<dbReference type="Pfam" id="PF03031">
    <property type="entry name" value="NIF"/>
    <property type="match status" value="1"/>
</dbReference>
<name>B6K4J8_SCHJY</name>
<evidence type="ECO:0000256" key="6">
    <source>
        <dbReference type="ARBA" id="ARBA00022792"/>
    </source>
</evidence>
<dbReference type="CDD" id="cd07521">
    <property type="entry name" value="HAD_FCP1-like"/>
    <property type="match status" value="1"/>
</dbReference>
<dbReference type="Proteomes" id="UP000001744">
    <property type="component" value="Unassembled WGS sequence"/>
</dbReference>
<evidence type="ECO:0000256" key="7">
    <source>
        <dbReference type="ARBA" id="ARBA00022927"/>
    </source>
</evidence>
<evidence type="ECO:0000313" key="18">
    <source>
        <dbReference type="Proteomes" id="UP000001744"/>
    </source>
</evidence>
<evidence type="ECO:0000256" key="2">
    <source>
        <dbReference type="ARBA" id="ARBA00006344"/>
    </source>
</evidence>
<gene>
    <name evidence="17" type="primary">tim50</name>
    <name evidence="16" type="ORF">SJAG_03560</name>
</gene>
<dbReference type="InterPro" id="IPR004274">
    <property type="entry name" value="FCP1_dom"/>
</dbReference>
<evidence type="ECO:0000256" key="5">
    <source>
        <dbReference type="ARBA" id="ARBA00022692"/>
    </source>
</evidence>
<evidence type="ECO:0000259" key="15">
    <source>
        <dbReference type="PROSITE" id="PS50969"/>
    </source>
</evidence>
<evidence type="ECO:0000256" key="11">
    <source>
        <dbReference type="ARBA" id="ARBA00023128"/>
    </source>
</evidence>
<dbReference type="GO" id="GO:0030150">
    <property type="term" value="P:protein import into mitochondrial matrix"/>
    <property type="evidence" value="ECO:0000318"/>
    <property type="project" value="GO_Central"/>
</dbReference>
<dbReference type="GO" id="GO:0030943">
    <property type="term" value="F:mitochondrion targeting sequence binding"/>
    <property type="evidence" value="ECO:0007669"/>
    <property type="project" value="EnsemblFungi"/>
</dbReference>
<dbReference type="GO" id="GO:0046902">
    <property type="term" value="P:regulation of mitochondrial membrane permeability"/>
    <property type="evidence" value="ECO:0007669"/>
    <property type="project" value="EnsemblFungi"/>
</dbReference>
<feature type="transmembrane region" description="Helical" evidence="13">
    <location>
        <begin position="96"/>
        <end position="113"/>
    </location>
</feature>
<dbReference type="EMBL" id="KE651167">
    <property type="protein sequence ID" value="EEB08405.1"/>
    <property type="molecule type" value="Genomic_DNA"/>
</dbReference>
<accession>B6K4J8</accession>
<keyword evidence="7 13" id="KW-0653">Protein transport</keyword>
<keyword evidence="6" id="KW-0999">Mitochondrion inner membrane</keyword>
<dbReference type="InterPro" id="IPR036412">
    <property type="entry name" value="HAD-like_sf"/>
</dbReference>
<feature type="region of interest" description="Disordered" evidence="14">
    <location>
        <begin position="420"/>
        <end position="443"/>
    </location>
</feature>
<dbReference type="GeneID" id="7048818"/>
<sequence length="443" mass="50809">MLRKTISSKSLRFFNRRLFGTSFPRCNSQAVPENQSNKDTTENENTETKKKPSLAQESLDTLFPPESYDDDGGRDHSKGPKYTSSTDMRRERNARYFSWGVLGLMAGGVAYYGRRYSEKEAKLAERYPAPGLSILDWWTRVKARTVNFFDYYQEPAFDKLLPDPLPEPYNRPYTLVLDLEDLLVHSEWTRKNGWRTAKRPGLDYFLGYLSQYYEIVIFTKQYTNTARPVIENLDPYHISVSAALGREHARYDHGKIVKDLSFMNRDLSKIILVDTDPAAWSAQPDNAIAMAPWTGDANDRELVGLIPLLEFIAIMDIKDVRPVLKSYQGKNIPLEYARREKSLRDHLRRDWEAKRSQKTSFFGKPVSNEPPKLLIDIQRERQQAAYAEFKKYIDENGPKLLAEEKARQAEAKTTLADVLTGKVEQPQEAAPATATTTVANDSK</sequence>
<evidence type="ECO:0000256" key="4">
    <source>
        <dbReference type="ARBA" id="ARBA00022448"/>
    </source>
</evidence>
<dbReference type="OMA" id="NLRQPYT"/>
<reference evidence="16 18" key="1">
    <citation type="journal article" date="2011" name="Science">
        <title>Comparative functional genomics of the fission yeasts.</title>
        <authorList>
            <person name="Rhind N."/>
            <person name="Chen Z."/>
            <person name="Yassour M."/>
            <person name="Thompson D.A."/>
            <person name="Haas B.J."/>
            <person name="Habib N."/>
            <person name="Wapinski I."/>
            <person name="Roy S."/>
            <person name="Lin M.F."/>
            <person name="Heiman D.I."/>
            <person name="Young S.K."/>
            <person name="Furuya K."/>
            <person name="Guo Y."/>
            <person name="Pidoux A."/>
            <person name="Chen H.M."/>
            <person name="Robbertse B."/>
            <person name="Goldberg J.M."/>
            <person name="Aoki K."/>
            <person name="Bayne E.H."/>
            <person name="Berlin A.M."/>
            <person name="Desjardins C.A."/>
            <person name="Dobbs E."/>
            <person name="Dukaj L."/>
            <person name="Fan L."/>
            <person name="FitzGerald M.G."/>
            <person name="French C."/>
            <person name="Gujja S."/>
            <person name="Hansen K."/>
            <person name="Keifenheim D."/>
            <person name="Levin J.Z."/>
            <person name="Mosher R.A."/>
            <person name="Mueller C.A."/>
            <person name="Pfiffner J."/>
            <person name="Priest M."/>
            <person name="Russ C."/>
            <person name="Smialowska A."/>
            <person name="Swoboda P."/>
            <person name="Sykes S.M."/>
            <person name="Vaughn M."/>
            <person name="Vengrova S."/>
            <person name="Yoder R."/>
            <person name="Zeng Q."/>
            <person name="Allshire R."/>
            <person name="Baulcombe D."/>
            <person name="Birren B.W."/>
            <person name="Brown W."/>
            <person name="Ekwall K."/>
            <person name="Kellis M."/>
            <person name="Leatherwood J."/>
            <person name="Levin H."/>
            <person name="Margalit H."/>
            <person name="Martienssen R."/>
            <person name="Nieduszynski C.A."/>
            <person name="Spatafora J.W."/>
            <person name="Friedman N."/>
            <person name="Dalgaard J.Z."/>
            <person name="Baumann P."/>
            <person name="Niki H."/>
            <person name="Regev A."/>
            <person name="Nusbaum C."/>
        </authorList>
    </citation>
    <scope>NUCLEOTIDE SEQUENCE [LARGE SCALE GENOMIC DNA]</scope>
    <source>
        <strain evidence="18">yFS275 / FY16936</strain>
    </source>
</reference>
<evidence type="ECO:0000256" key="14">
    <source>
        <dbReference type="SAM" id="MobiDB-lite"/>
    </source>
</evidence>
<evidence type="ECO:0000313" key="16">
    <source>
        <dbReference type="EMBL" id="EEB08405.1"/>
    </source>
</evidence>
<feature type="region of interest" description="Disordered" evidence="14">
    <location>
        <begin position="24"/>
        <end position="87"/>
    </location>
</feature>
<feature type="domain" description="FCP1 homology" evidence="15">
    <location>
        <begin position="168"/>
        <end position="312"/>
    </location>
</feature>
<dbReference type="PANTHER" id="PTHR12210">
    <property type="entry name" value="DULLARD PROTEIN PHOSPHATASE"/>
    <property type="match status" value="1"/>
</dbReference>
<dbReference type="GO" id="GO:0005744">
    <property type="term" value="C:TIM23 mitochondrial import inner membrane translocase complex"/>
    <property type="evidence" value="ECO:0000318"/>
    <property type="project" value="GO_Central"/>
</dbReference>
<dbReference type="RefSeq" id="XP_002174698.1">
    <property type="nucleotide sequence ID" value="XM_002174662.2"/>
</dbReference>
<dbReference type="InterPro" id="IPR023214">
    <property type="entry name" value="HAD_sf"/>
</dbReference>
<dbReference type="eggNOG" id="KOG2832">
    <property type="taxonomic scope" value="Eukaryota"/>
</dbReference>
<keyword evidence="10 13" id="KW-0811">Translocation</keyword>